<dbReference type="Proteomes" id="UP000031937">
    <property type="component" value="Unassembled WGS sequence"/>
</dbReference>
<sequence length="232" mass="26827">MGRLFSLLIGISLLISCSKEEIPMYGPEHYVQFTDIWTDSLEYSFFFYSWANDLQIPLAVKLVGDPLKEKTKFVIKVVEDETTAKPSQYGLPEEIYFKPNQTEDTLYLTLKKVDLTRKVRLVVEIQSGGDLMPGQTIYTRKIIWFSDEVTRPTWWPEGGQVEKIFLGPYTVTKFRKFMEVTKVGDLTDYNYDERRALALEFKNELIRLSEIGDPCYDEDNSLMLSSVPVLGN</sequence>
<evidence type="ECO:0000313" key="1">
    <source>
        <dbReference type="EMBL" id="KIO45044.1"/>
    </source>
</evidence>
<gene>
    <name evidence="1" type="ORF">IE90_06265</name>
</gene>
<reference evidence="1 2" key="1">
    <citation type="submission" date="2014-07" db="EMBL/GenBank/DDBJ databases">
        <title>Porphyromonadaceae bacterium OUH 334697 = ATCC BAA-2682 = DSM 28341 draft genome.</title>
        <authorList>
            <person name="Sydenham T.V."/>
            <person name="Hasman H."/>
            <person name="Justesen U.S."/>
        </authorList>
    </citation>
    <scope>NUCLEOTIDE SEQUENCE [LARGE SCALE GENOMIC DNA]</scope>
    <source>
        <strain evidence="1 2">OUH 334697</strain>
    </source>
</reference>
<dbReference type="AlphaFoldDB" id="A0AB34R524"/>
<dbReference type="EMBL" id="JPIT01000018">
    <property type="protein sequence ID" value="KIO45044.1"/>
    <property type="molecule type" value="Genomic_DNA"/>
</dbReference>
<name>A0AB34R524_9PORP</name>
<dbReference type="Pfam" id="PF16132">
    <property type="entry name" value="DUF4843"/>
    <property type="match status" value="1"/>
</dbReference>
<comment type="caution">
    <text evidence="1">The sequence shown here is derived from an EMBL/GenBank/DDBJ whole genome shotgun (WGS) entry which is preliminary data.</text>
</comment>
<dbReference type="InterPro" id="IPR032299">
    <property type="entry name" value="DUF4843"/>
</dbReference>
<dbReference type="RefSeq" id="WP_041503021.1">
    <property type="nucleotide sequence ID" value="NZ_JPIT01000018.1"/>
</dbReference>
<proteinExistence type="predicted"/>
<accession>A0AB34R524</accession>
<evidence type="ECO:0008006" key="3">
    <source>
        <dbReference type="Google" id="ProtNLM"/>
    </source>
</evidence>
<evidence type="ECO:0000313" key="2">
    <source>
        <dbReference type="Proteomes" id="UP000031937"/>
    </source>
</evidence>
<dbReference type="PROSITE" id="PS51257">
    <property type="entry name" value="PROKAR_LIPOPROTEIN"/>
    <property type="match status" value="1"/>
</dbReference>
<organism evidence="1 2">
    <name type="scientific">Sanguibacteroides justesenii</name>
    <dbReference type="NCBI Taxonomy" id="1547597"/>
    <lineage>
        <taxon>Bacteria</taxon>
        <taxon>Pseudomonadati</taxon>
        <taxon>Bacteroidota</taxon>
        <taxon>Bacteroidia</taxon>
        <taxon>Bacteroidales</taxon>
        <taxon>Porphyromonadaceae</taxon>
        <taxon>Sanguibacteroides</taxon>
    </lineage>
</organism>
<protein>
    <recommendedName>
        <fullName evidence="3">DUF4843 domain-containing protein</fullName>
    </recommendedName>
</protein>